<feature type="compositionally biased region" description="Polar residues" evidence="1">
    <location>
        <begin position="32"/>
        <end position="41"/>
    </location>
</feature>
<dbReference type="RefSeq" id="XP_001794671.1">
    <property type="nucleotide sequence ID" value="XM_001794619.1"/>
</dbReference>
<organism evidence="2 3">
    <name type="scientific">Phaeosphaeria nodorum (strain SN15 / ATCC MYA-4574 / FGSC 10173)</name>
    <name type="common">Glume blotch fungus</name>
    <name type="synonym">Parastagonospora nodorum</name>
    <dbReference type="NCBI Taxonomy" id="321614"/>
    <lineage>
        <taxon>Eukaryota</taxon>
        <taxon>Fungi</taxon>
        <taxon>Dikarya</taxon>
        <taxon>Ascomycota</taxon>
        <taxon>Pezizomycotina</taxon>
        <taxon>Dothideomycetes</taxon>
        <taxon>Pleosporomycetidae</taxon>
        <taxon>Pleosporales</taxon>
        <taxon>Pleosporineae</taxon>
        <taxon>Phaeosphaeriaceae</taxon>
        <taxon>Parastagonospora</taxon>
    </lineage>
</organism>
<dbReference type="GeneID" id="5971539"/>
<dbReference type="InParanoid" id="Q0UVG3"/>
<dbReference type="AlphaFoldDB" id="Q0UVG3"/>
<dbReference type="Proteomes" id="UP000001055">
    <property type="component" value="Unassembled WGS sequence"/>
</dbReference>
<dbReference type="KEGG" id="pno:SNOG_04251"/>
<feature type="region of interest" description="Disordered" evidence="1">
    <location>
        <begin position="32"/>
        <end position="57"/>
    </location>
</feature>
<protein>
    <submittedName>
        <fullName evidence="2">Uncharacterized protein</fullName>
    </submittedName>
</protein>
<sequence length="78" mass="8675">MAADAMLHVVPSVTGLGEVWMRHVSAQAISSISLGTQNQRGDQGRHEHDSGKRNATSWKALPWHEDGEWWSNGLARRN</sequence>
<proteinExistence type="predicted"/>
<feature type="compositionally biased region" description="Basic and acidic residues" evidence="1">
    <location>
        <begin position="42"/>
        <end position="52"/>
    </location>
</feature>
<evidence type="ECO:0000256" key="1">
    <source>
        <dbReference type="SAM" id="MobiDB-lite"/>
    </source>
</evidence>
<gene>
    <name evidence="2" type="ORF">SNOG_04251</name>
</gene>
<accession>Q0UVG3</accession>
<evidence type="ECO:0000313" key="2">
    <source>
        <dbReference type="EMBL" id="EAT88011.1"/>
    </source>
</evidence>
<reference evidence="3" key="1">
    <citation type="journal article" date="2007" name="Plant Cell">
        <title>Dothideomycete-plant interactions illuminated by genome sequencing and EST analysis of the wheat pathogen Stagonospora nodorum.</title>
        <authorList>
            <person name="Hane J.K."/>
            <person name="Lowe R.G."/>
            <person name="Solomon P.S."/>
            <person name="Tan K.C."/>
            <person name="Schoch C.L."/>
            <person name="Spatafora J.W."/>
            <person name="Crous P.W."/>
            <person name="Kodira C."/>
            <person name="Birren B.W."/>
            <person name="Galagan J.E."/>
            <person name="Torriani S.F."/>
            <person name="McDonald B.A."/>
            <person name="Oliver R.P."/>
        </authorList>
    </citation>
    <scope>NUCLEOTIDE SEQUENCE [LARGE SCALE GENOMIC DNA]</scope>
    <source>
        <strain evidence="3">SN15 / ATCC MYA-4574 / FGSC 10173</strain>
    </source>
</reference>
<name>Q0UVG3_PHANO</name>
<dbReference type="HOGENOM" id="CLU_2622837_0_0_1"/>
<evidence type="ECO:0000313" key="3">
    <source>
        <dbReference type="Proteomes" id="UP000001055"/>
    </source>
</evidence>
<dbReference type="EMBL" id="CH445330">
    <property type="protein sequence ID" value="EAT88011.1"/>
    <property type="molecule type" value="Genomic_DNA"/>
</dbReference>